<proteinExistence type="predicted"/>
<evidence type="ECO:0000313" key="2">
    <source>
        <dbReference type="Proteomes" id="UP000665026"/>
    </source>
</evidence>
<name>A0A975EQL1_9RHOB</name>
<gene>
    <name evidence="1" type="ORF">HZ995_02405</name>
</gene>
<dbReference type="KEGG" id="cact:HZ995_02405"/>
<dbReference type="EMBL" id="CP060010">
    <property type="protein sequence ID" value="QTN36389.1"/>
    <property type="molecule type" value="Genomic_DNA"/>
</dbReference>
<evidence type="ECO:0000313" key="1">
    <source>
        <dbReference type="EMBL" id="QTN36389.1"/>
    </source>
</evidence>
<accession>A0A975EQL1</accession>
<organism evidence="1 2">
    <name type="scientific">Cognatishimia activa</name>
    <dbReference type="NCBI Taxonomy" id="1715691"/>
    <lineage>
        <taxon>Bacteria</taxon>
        <taxon>Pseudomonadati</taxon>
        <taxon>Pseudomonadota</taxon>
        <taxon>Alphaproteobacteria</taxon>
        <taxon>Rhodobacterales</taxon>
        <taxon>Paracoccaceae</taxon>
        <taxon>Cognatishimia</taxon>
    </lineage>
</organism>
<sequence length="483" mass="55338">MTLALNPKHSRPLDVHRWSEHPRVREVTEKIWELGAFQPYRNPAGRGPKPKRRFKDQLHVLVLDLYVAWKTDPTLSIGVRMRRGGWKTNSRYNALHLSNVIPELVHALEQEGLIVLSKGSYSGPNSRGNRTSRIISARPLQEMFEGVQVPVQYLEAPAEQELVVLRDAEGKDIEYEDTPEIVRTRDHLRSYNELLWSTFIDCPGLEDPRVEIDITDGPLAGTTKLLPVGGRDFCVRRVFSRSSWRLNGRLYGGWWQQLPKAYRRQIHIDDSPTVEVDFRGLHVAILSKEKGVLLEGDPYDVGALAFPEECEDQRSLLKLLVLTAINASNENAAFSSFRSTHPTGHPAKKLTNDQLRYALGLFVRKHPQLEDCLCSDQGIRLMFEDSEIAFNLVCHLYQDGIVVLPIHDSFIVQSQHLDRLLGFMDDTTTYLTGTPFPTTIERGEIFPDPLYDEVLPGQRERTQGYHDRYETFLNRDSWKEGIY</sequence>
<dbReference type="RefSeq" id="WP_209357088.1">
    <property type="nucleotide sequence ID" value="NZ_CP060010.1"/>
</dbReference>
<reference evidence="1" key="1">
    <citation type="submission" date="2020-07" db="EMBL/GenBank/DDBJ databases">
        <title>Genome sequences of bacteria associated with the marine, planktonic diatom Thalassiosira profunda strain ECT2AJA-044.</title>
        <authorList>
            <person name="Gargas C.B."/>
            <person name="Roberts W.R."/>
            <person name="Alverson A.J."/>
        </authorList>
    </citation>
    <scope>NUCLEOTIDE SEQUENCE</scope>
    <source>
        <strain evidence="1">ECT2AJA-044</strain>
    </source>
</reference>
<protein>
    <submittedName>
        <fullName evidence="1">Uncharacterized protein</fullName>
    </submittedName>
</protein>
<dbReference type="Proteomes" id="UP000665026">
    <property type="component" value="Chromosome"/>
</dbReference>
<dbReference type="AlphaFoldDB" id="A0A975EQL1"/>